<dbReference type="InterPro" id="IPR012334">
    <property type="entry name" value="Pectin_lyas_fold"/>
</dbReference>
<name>A0A7W8NF66_9DEIO</name>
<proteinExistence type="predicted"/>
<sequence length="524" mass="55276">MTQTSLQHACLLPLLLMACQSPQHQPSAPRTLHAQNVTPSSPTRHVNGQSLTAGGALNPGDTMTAKLPPAPPVAVAPAPALASNPSTADTAGSWVPFTTEGKRFFLSHPRRVRYGLGDVWTVKDGLSGTLTCGNGTFGDPVVGKTKVCQVFVPSGAQPTPASPLVYASPLTITRGGTYSGAWESLDAKTPAVLVMTGEPVVIENCALRGKGILIKAPWVAAQLTVRGCTGQGLNPDDVTRTPGRFVHAEGFKSVTIERNALSDTSGIYLNGWTGGNVAPVTVRYNRARDIEGRYSNGKGGFQDKFYRVQFLQLNDVKNAPGVDIGWNRIDNTARKSHVEDTISLFASSGAAASPIRVHDNLINGAYGTPPSGRYSGGGILLGDASGEHQEAVGNTVLETSNYGIAVAGGHHMRVLDNVVLGTGQLPDGTLLDADPDAGFYARNYSKKASDPATVVFQDNLSGWGRPTKDNPNARWDYNLDPKQVTSIKNRSAPKGPVTPAMLARAVADWEARARAAGLSDVDEL</sequence>
<evidence type="ECO:0000313" key="2">
    <source>
        <dbReference type="EMBL" id="MBB5365069.1"/>
    </source>
</evidence>
<evidence type="ECO:0000313" key="3">
    <source>
        <dbReference type="Proteomes" id="UP000552709"/>
    </source>
</evidence>
<dbReference type="AlphaFoldDB" id="A0A7W8NF66"/>
<feature type="compositionally biased region" description="Polar residues" evidence="1">
    <location>
        <begin position="23"/>
        <end position="52"/>
    </location>
</feature>
<keyword evidence="3" id="KW-1185">Reference proteome</keyword>
<accession>A0A7W8NF66</accession>
<comment type="caution">
    <text evidence="2">The sequence shown here is derived from an EMBL/GenBank/DDBJ whole genome shotgun (WGS) entry which is preliminary data.</text>
</comment>
<feature type="region of interest" description="Disordered" evidence="1">
    <location>
        <begin position="23"/>
        <end position="71"/>
    </location>
</feature>
<protein>
    <recommendedName>
        <fullName evidence="4">Right handed beta helix domain-containing protein</fullName>
    </recommendedName>
</protein>
<dbReference type="Gene3D" id="2.160.20.10">
    <property type="entry name" value="Single-stranded right-handed beta-helix, Pectin lyase-like"/>
    <property type="match status" value="1"/>
</dbReference>
<gene>
    <name evidence="2" type="ORF">HNQ08_004187</name>
</gene>
<reference evidence="2 3" key="1">
    <citation type="submission" date="2020-08" db="EMBL/GenBank/DDBJ databases">
        <title>Genomic Encyclopedia of Type Strains, Phase IV (KMG-IV): sequencing the most valuable type-strain genomes for metagenomic binning, comparative biology and taxonomic classification.</title>
        <authorList>
            <person name="Goeker M."/>
        </authorList>
    </citation>
    <scope>NUCLEOTIDE SEQUENCE [LARGE SCALE GENOMIC DNA]</scope>
    <source>
        <strain evidence="2 3">DSM 27939</strain>
    </source>
</reference>
<dbReference type="EMBL" id="JACHFL010000015">
    <property type="protein sequence ID" value="MBB5365069.1"/>
    <property type="molecule type" value="Genomic_DNA"/>
</dbReference>
<dbReference type="InterPro" id="IPR011050">
    <property type="entry name" value="Pectin_lyase_fold/virulence"/>
</dbReference>
<evidence type="ECO:0000256" key="1">
    <source>
        <dbReference type="SAM" id="MobiDB-lite"/>
    </source>
</evidence>
<organism evidence="2 3">
    <name type="scientific">Deinococcus humi</name>
    <dbReference type="NCBI Taxonomy" id="662880"/>
    <lineage>
        <taxon>Bacteria</taxon>
        <taxon>Thermotogati</taxon>
        <taxon>Deinococcota</taxon>
        <taxon>Deinococci</taxon>
        <taxon>Deinococcales</taxon>
        <taxon>Deinococcaceae</taxon>
        <taxon>Deinococcus</taxon>
    </lineage>
</organism>
<dbReference type="Proteomes" id="UP000552709">
    <property type="component" value="Unassembled WGS sequence"/>
</dbReference>
<dbReference type="RefSeq" id="WP_184136257.1">
    <property type="nucleotide sequence ID" value="NZ_JACHFL010000015.1"/>
</dbReference>
<dbReference type="SUPFAM" id="SSF51126">
    <property type="entry name" value="Pectin lyase-like"/>
    <property type="match status" value="1"/>
</dbReference>
<evidence type="ECO:0008006" key="4">
    <source>
        <dbReference type="Google" id="ProtNLM"/>
    </source>
</evidence>